<dbReference type="EMBL" id="UINC01064039">
    <property type="protein sequence ID" value="SVB92309.1"/>
    <property type="molecule type" value="Genomic_DNA"/>
</dbReference>
<feature type="transmembrane region" description="Helical" evidence="6">
    <location>
        <begin position="232"/>
        <end position="259"/>
    </location>
</feature>
<keyword evidence="3 6" id="KW-0812">Transmembrane</keyword>
<dbReference type="PANTHER" id="PTHR43243">
    <property type="entry name" value="INNER MEMBRANE TRANSPORTER YGJI-RELATED"/>
    <property type="match status" value="1"/>
</dbReference>
<protein>
    <recommendedName>
        <fullName evidence="8">Amino acid permease/ SLC12A domain-containing protein</fullName>
    </recommendedName>
</protein>
<comment type="subcellular location">
    <subcellularLocation>
        <location evidence="1">Membrane</location>
        <topology evidence="1">Multi-pass membrane protein</topology>
    </subcellularLocation>
</comment>
<keyword evidence="4 6" id="KW-1133">Transmembrane helix</keyword>
<feature type="transmembrane region" description="Helical" evidence="6">
    <location>
        <begin position="333"/>
        <end position="351"/>
    </location>
</feature>
<feature type="transmembrane region" description="Helical" evidence="6">
    <location>
        <begin position="42"/>
        <end position="63"/>
    </location>
</feature>
<feature type="transmembrane region" description="Helical" evidence="6">
    <location>
        <begin position="15"/>
        <end position="36"/>
    </location>
</feature>
<dbReference type="InterPro" id="IPR002293">
    <property type="entry name" value="AA/rel_permease1"/>
</dbReference>
<keyword evidence="2" id="KW-0813">Transport</keyword>
<proteinExistence type="predicted"/>
<feature type="transmembrane region" description="Helical" evidence="6">
    <location>
        <begin position="357"/>
        <end position="381"/>
    </location>
</feature>
<dbReference type="GO" id="GO:0016020">
    <property type="term" value="C:membrane"/>
    <property type="evidence" value="ECO:0007669"/>
    <property type="project" value="UniProtKB-SubCell"/>
</dbReference>
<evidence type="ECO:0000256" key="3">
    <source>
        <dbReference type="ARBA" id="ARBA00022692"/>
    </source>
</evidence>
<evidence type="ECO:0000313" key="7">
    <source>
        <dbReference type="EMBL" id="SVB92309.1"/>
    </source>
</evidence>
<evidence type="ECO:0000256" key="1">
    <source>
        <dbReference type="ARBA" id="ARBA00004141"/>
    </source>
</evidence>
<keyword evidence="5 6" id="KW-0472">Membrane</keyword>
<evidence type="ECO:0008006" key="8">
    <source>
        <dbReference type="Google" id="ProtNLM"/>
    </source>
</evidence>
<feature type="transmembrane region" description="Helical" evidence="6">
    <location>
        <begin position="162"/>
        <end position="183"/>
    </location>
</feature>
<feature type="non-terminal residue" evidence="7">
    <location>
        <position position="411"/>
    </location>
</feature>
<reference evidence="7" key="1">
    <citation type="submission" date="2018-05" db="EMBL/GenBank/DDBJ databases">
        <authorList>
            <person name="Lanie J.A."/>
            <person name="Ng W.-L."/>
            <person name="Kazmierczak K.M."/>
            <person name="Andrzejewski T.M."/>
            <person name="Davidsen T.M."/>
            <person name="Wayne K.J."/>
            <person name="Tettelin H."/>
            <person name="Glass J.I."/>
            <person name="Rusch D."/>
            <person name="Podicherti R."/>
            <person name="Tsui H.-C.T."/>
            <person name="Winkler M.E."/>
        </authorList>
    </citation>
    <scope>NUCLEOTIDE SEQUENCE</scope>
</reference>
<feature type="transmembrane region" description="Helical" evidence="6">
    <location>
        <begin position="203"/>
        <end position="220"/>
    </location>
</feature>
<dbReference type="AlphaFoldDB" id="A0A382HZ03"/>
<dbReference type="Gene3D" id="1.20.1740.10">
    <property type="entry name" value="Amino acid/polyamine transporter I"/>
    <property type="match status" value="1"/>
</dbReference>
<sequence length="411" mass="43465">MKDGHFIRVLGRRDVLALAFGAIIGWSWVLLTGEWVQTAGSLGAIIAFAIGGVAMVFIGLTYAELASAMPEVGGEHVYSYRALGAGASFICTWALILAYVTVVAFESVALTSGLAYLIPNFSSGRLWTVAGEDVYLSWIAVSVPAAMVMIGVNVLGIKPAAVVQAIVTGIILLSGVLFVTGSFPAGDSANLEPLFRNGTTGTLSVLIMVPMMFIGFDVIPQAAEEINLPRRLIGVLLVVSVLMALVWYVLMILGVALTFSATELDQVELATATANATVWGGQWAGKLMVIGGIAGIMTSWNAFLVGASRAVYALARARMLPGWLGRLHPRFNTPHAAILLIGSFSCISPFFGRQILIWLIDAGGLAVIIAYGMVAVSFLVLRRLEPDMPRPFRAAKGAVIGVVALVLSILL</sequence>
<dbReference type="PIRSF" id="PIRSF006060">
    <property type="entry name" value="AA_transporter"/>
    <property type="match status" value="1"/>
</dbReference>
<evidence type="ECO:0000256" key="4">
    <source>
        <dbReference type="ARBA" id="ARBA00022989"/>
    </source>
</evidence>
<gene>
    <name evidence="7" type="ORF">METZ01_LOCUS245163</name>
</gene>
<name>A0A382HZ03_9ZZZZ</name>
<feature type="transmembrane region" description="Helical" evidence="6">
    <location>
        <begin position="83"/>
        <end position="105"/>
    </location>
</feature>
<accession>A0A382HZ03</accession>
<feature type="transmembrane region" description="Helical" evidence="6">
    <location>
        <begin position="287"/>
        <end position="312"/>
    </location>
</feature>
<evidence type="ECO:0000256" key="6">
    <source>
        <dbReference type="SAM" id="Phobius"/>
    </source>
</evidence>
<dbReference type="GO" id="GO:0015171">
    <property type="term" value="F:amino acid transmembrane transporter activity"/>
    <property type="evidence" value="ECO:0007669"/>
    <property type="project" value="TreeGrafter"/>
</dbReference>
<feature type="transmembrane region" description="Helical" evidence="6">
    <location>
        <begin position="393"/>
        <end position="410"/>
    </location>
</feature>
<dbReference type="Pfam" id="PF13520">
    <property type="entry name" value="AA_permease_2"/>
    <property type="match status" value="1"/>
</dbReference>
<feature type="transmembrane region" description="Helical" evidence="6">
    <location>
        <begin position="135"/>
        <end position="155"/>
    </location>
</feature>
<evidence type="ECO:0000256" key="2">
    <source>
        <dbReference type="ARBA" id="ARBA00022448"/>
    </source>
</evidence>
<organism evidence="7">
    <name type="scientific">marine metagenome</name>
    <dbReference type="NCBI Taxonomy" id="408172"/>
    <lineage>
        <taxon>unclassified sequences</taxon>
        <taxon>metagenomes</taxon>
        <taxon>ecological metagenomes</taxon>
    </lineage>
</organism>
<evidence type="ECO:0000256" key="5">
    <source>
        <dbReference type="ARBA" id="ARBA00023136"/>
    </source>
</evidence>
<dbReference type="PANTHER" id="PTHR43243:SF4">
    <property type="entry name" value="CATIONIC AMINO ACID TRANSPORTER 4"/>
    <property type="match status" value="1"/>
</dbReference>